<reference evidence="3" key="1">
    <citation type="submission" date="2021-02" db="EMBL/GenBank/DDBJ databases">
        <authorList>
            <person name="Dougan E. K."/>
            <person name="Rhodes N."/>
            <person name="Thang M."/>
            <person name="Chan C."/>
        </authorList>
    </citation>
    <scope>NUCLEOTIDE SEQUENCE</scope>
</reference>
<feature type="region of interest" description="Disordered" evidence="2">
    <location>
        <begin position="1"/>
        <end position="21"/>
    </location>
</feature>
<evidence type="ECO:0000313" key="3">
    <source>
        <dbReference type="EMBL" id="CAE8709471.1"/>
    </source>
</evidence>
<dbReference type="PANTHER" id="PTHR47447">
    <property type="entry name" value="OS03G0856100 PROTEIN"/>
    <property type="match status" value="1"/>
</dbReference>
<gene>
    <name evidence="3" type="ORF">PGLA2088_LOCUS35479</name>
</gene>
<evidence type="ECO:0000256" key="2">
    <source>
        <dbReference type="SAM" id="MobiDB-lite"/>
    </source>
</evidence>
<accession>A0A813KU65</accession>
<keyword evidence="1" id="KW-0677">Repeat</keyword>
<comment type="caution">
    <text evidence="3">The sequence shown here is derived from an EMBL/GenBank/DDBJ whole genome shotgun (WGS) entry which is preliminary data.</text>
</comment>
<dbReference type="PANTHER" id="PTHR47447:SF17">
    <property type="entry name" value="OS12G0638900 PROTEIN"/>
    <property type="match status" value="1"/>
</dbReference>
<proteinExistence type="predicted"/>
<dbReference type="AlphaFoldDB" id="A0A813KU65"/>
<evidence type="ECO:0000313" key="4">
    <source>
        <dbReference type="Proteomes" id="UP000626109"/>
    </source>
</evidence>
<feature type="non-terminal residue" evidence="3">
    <location>
        <position position="363"/>
    </location>
</feature>
<organism evidence="3 4">
    <name type="scientific">Polarella glacialis</name>
    <name type="common">Dinoflagellate</name>
    <dbReference type="NCBI Taxonomy" id="89957"/>
    <lineage>
        <taxon>Eukaryota</taxon>
        <taxon>Sar</taxon>
        <taxon>Alveolata</taxon>
        <taxon>Dinophyceae</taxon>
        <taxon>Suessiales</taxon>
        <taxon>Suessiaceae</taxon>
        <taxon>Polarella</taxon>
    </lineage>
</organism>
<feature type="non-terminal residue" evidence="3">
    <location>
        <position position="1"/>
    </location>
</feature>
<sequence length="363" mass="40695">DCCVIPPPSTRHQKRRLEGPLRSSARRLQVAVALATVAASAAAGASFVTGGRTAREVPWGAAAWSLRWSSLRIPREAVEELRMASPQRRPKIRPGPHVTWEKLKPFKEMFKDPAPKSPEDLEQEKHLQIMRTFTKDGLWEEAVAHLKVMEAEGVPRVLAVWKFAVKACSQAGQWQEATRLLNAMFDAKERVAPDHSCFHAAMDACEVEGKMQPEALLHPRELLKQMQLRGLMPTAFSYAKVLKMFMDSGNRKEAEALYAEVTRQGLLSVWHNGGNILDLQDVDIAVAQVVIRFAVEERASNIARARAGRGGFVVITGKSSKSEAHKQHAVIRIMKEEYGLKVRVDPAKFGRLRVRTEESRWLT</sequence>
<dbReference type="EMBL" id="CAJNNW010031848">
    <property type="protein sequence ID" value="CAE8709471.1"/>
    <property type="molecule type" value="Genomic_DNA"/>
</dbReference>
<name>A0A813KU65_POLGL</name>
<dbReference type="InterPro" id="IPR011990">
    <property type="entry name" value="TPR-like_helical_dom_sf"/>
</dbReference>
<protein>
    <recommendedName>
        <fullName evidence="5">Smr domain-containing protein</fullName>
    </recommendedName>
</protein>
<evidence type="ECO:0008006" key="5">
    <source>
        <dbReference type="Google" id="ProtNLM"/>
    </source>
</evidence>
<dbReference type="InterPro" id="IPR002885">
    <property type="entry name" value="PPR_rpt"/>
</dbReference>
<dbReference type="Gene3D" id="1.25.40.10">
    <property type="entry name" value="Tetratricopeptide repeat domain"/>
    <property type="match status" value="1"/>
</dbReference>
<dbReference type="Pfam" id="PF01535">
    <property type="entry name" value="PPR"/>
    <property type="match status" value="1"/>
</dbReference>
<evidence type="ECO:0000256" key="1">
    <source>
        <dbReference type="ARBA" id="ARBA00022737"/>
    </source>
</evidence>
<dbReference type="Proteomes" id="UP000626109">
    <property type="component" value="Unassembled WGS sequence"/>
</dbReference>